<accession>A0ABY7RUG6</accession>
<evidence type="ECO:0000313" key="1">
    <source>
        <dbReference type="EMBL" id="WCO00305.1"/>
    </source>
</evidence>
<evidence type="ECO:0008006" key="3">
    <source>
        <dbReference type="Google" id="ProtNLM"/>
    </source>
</evidence>
<dbReference type="RefSeq" id="WP_249997064.1">
    <property type="nucleotide sequence ID" value="NZ_CP116221.1"/>
</dbReference>
<protein>
    <recommendedName>
        <fullName evidence="3">DUF5050 domain-containing protein</fullName>
    </recommendedName>
</protein>
<dbReference type="Gene3D" id="2.120.10.30">
    <property type="entry name" value="TolB, C-terminal domain"/>
    <property type="match status" value="2"/>
</dbReference>
<reference evidence="1 2" key="1">
    <citation type="submission" date="2023-01" db="EMBL/GenBank/DDBJ databases">
        <title>Psychroserpens ponticola sp. nov., isolated from seawater.</title>
        <authorList>
            <person name="Kristyanto S."/>
            <person name="Jung J."/>
            <person name="Kim J.M."/>
            <person name="Jeon C.O."/>
        </authorList>
    </citation>
    <scope>NUCLEOTIDE SEQUENCE [LARGE SCALE GENOMIC DNA]</scope>
    <source>
        <strain evidence="1 2">MSW6</strain>
    </source>
</reference>
<dbReference type="SUPFAM" id="SSF69304">
    <property type="entry name" value="Tricorn protease N-terminal domain"/>
    <property type="match status" value="1"/>
</dbReference>
<dbReference type="SUPFAM" id="SSF63825">
    <property type="entry name" value="YWTD domain"/>
    <property type="match status" value="1"/>
</dbReference>
<dbReference type="Proteomes" id="UP001202717">
    <property type="component" value="Chromosome"/>
</dbReference>
<dbReference type="EMBL" id="CP116221">
    <property type="protein sequence ID" value="WCO00305.1"/>
    <property type="molecule type" value="Genomic_DNA"/>
</dbReference>
<sequence length="437" mass="48121">MKKVSTPLAFKWILIIVVTCFALGCESKDGDTMSNDGVLLSSSNLSIDNTMALNSTANFNAIIDGIDESQNLAYLWYLETFRGALLINGQIVENAIQTLDNSIQVRGDNPGSETIKVEVINTDSGEVLADDTLTFEIVEPTNVARCFNEPVLFLRDGNWTRVFVFGIESGETSVINSTTVSAFTDMSPNGSFYLRQNLDDFTNIEIYLESCDPTVGSTLLVDGGKTELPTFGPDGAFVYYSKMIDNPEQVEDPRAQEIVRYDLQTGQEVFITDTRVFSGAPKVSPDGYWIAFEQAVPQFNNGTFIGSTTHLAIMPSEGGPAQLLFEIDWDNFRLGGFDWSPDSDNIVFYIDAYTNNNSSFTEGIYRVQRAGGSPFLIFTDGADTSSSAHNLGYYDNGNRIAIERGGDIWSIDANGGDLQLLFDEGFVNLDFTWEPSN</sequence>
<dbReference type="PROSITE" id="PS51257">
    <property type="entry name" value="PROKAR_LIPOPROTEIN"/>
    <property type="match status" value="1"/>
</dbReference>
<dbReference type="PANTHER" id="PTHR36842:SF1">
    <property type="entry name" value="PROTEIN TOLB"/>
    <property type="match status" value="1"/>
</dbReference>
<dbReference type="PANTHER" id="PTHR36842">
    <property type="entry name" value="PROTEIN TOLB HOMOLOG"/>
    <property type="match status" value="1"/>
</dbReference>
<organism evidence="1 2">
    <name type="scientific">Psychroserpens ponticola</name>
    <dbReference type="NCBI Taxonomy" id="2932268"/>
    <lineage>
        <taxon>Bacteria</taxon>
        <taxon>Pseudomonadati</taxon>
        <taxon>Bacteroidota</taxon>
        <taxon>Flavobacteriia</taxon>
        <taxon>Flavobacteriales</taxon>
        <taxon>Flavobacteriaceae</taxon>
        <taxon>Psychroserpens</taxon>
    </lineage>
</organism>
<name>A0ABY7RUG6_9FLAO</name>
<proteinExistence type="predicted"/>
<keyword evidence="2" id="KW-1185">Reference proteome</keyword>
<evidence type="ECO:0000313" key="2">
    <source>
        <dbReference type="Proteomes" id="UP001202717"/>
    </source>
</evidence>
<gene>
    <name evidence="1" type="ORF">MUN68_009500</name>
</gene>
<dbReference type="InterPro" id="IPR011042">
    <property type="entry name" value="6-blade_b-propeller_TolB-like"/>
</dbReference>